<comment type="caution">
    <text evidence="2">The sequence shown here is derived from an EMBL/GenBank/DDBJ whole genome shotgun (WGS) entry which is preliminary data.</text>
</comment>
<reference evidence="2 3" key="1">
    <citation type="submission" date="2020-07" db="EMBL/GenBank/DDBJ databases">
        <title>Comparative genomics of pyrophilous fungi reveals a link between fire events and developmental genes.</title>
        <authorList>
            <consortium name="DOE Joint Genome Institute"/>
            <person name="Steindorff A.S."/>
            <person name="Carver A."/>
            <person name="Calhoun S."/>
            <person name="Stillman K."/>
            <person name="Liu H."/>
            <person name="Lipzen A."/>
            <person name="Pangilinan J."/>
            <person name="Labutti K."/>
            <person name="Bruns T.D."/>
            <person name="Grigoriev I.V."/>
        </authorList>
    </citation>
    <scope>NUCLEOTIDE SEQUENCE [LARGE SCALE GENOMIC DNA]</scope>
    <source>
        <strain evidence="2 3">CBS 144469</strain>
    </source>
</reference>
<keyword evidence="3" id="KW-1185">Reference proteome</keyword>
<organism evidence="2 3">
    <name type="scientific">Ephemerocybe angulata</name>
    <dbReference type="NCBI Taxonomy" id="980116"/>
    <lineage>
        <taxon>Eukaryota</taxon>
        <taxon>Fungi</taxon>
        <taxon>Dikarya</taxon>
        <taxon>Basidiomycota</taxon>
        <taxon>Agaricomycotina</taxon>
        <taxon>Agaricomycetes</taxon>
        <taxon>Agaricomycetidae</taxon>
        <taxon>Agaricales</taxon>
        <taxon>Agaricineae</taxon>
        <taxon>Psathyrellaceae</taxon>
        <taxon>Ephemerocybe</taxon>
    </lineage>
</organism>
<protein>
    <submittedName>
        <fullName evidence="2">Uncharacterized protein</fullName>
    </submittedName>
</protein>
<evidence type="ECO:0000313" key="2">
    <source>
        <dbReference type="EMBL" id="KAF6744304.1"/>
    </source>
</evidence>
<feature type="compositionally biased region" description="Polar residues" evidence="1">
    <location>
        <begin position="404"/>
        <end position="415"/>
    </location>
</feature>
<feature type="compositionally biased region" description="Low complexity" evidence="1">
    <location>
        <begin position="336"/>
        <end position="346"/>
    </location>
</feature>
<evidence type="ECO:0000256" key="1">
    <source>
        <dbReference type="SAM" id="MobiDB-lite"/>
    </source>
</evidence>
<feature type="compositionally biased region" description="Polar residues" evidence="1">
    <location>
        <begin position="87"/>
        <end position="96"/>
    </location>
</feature>
<feature type="region of interest" description="Disordered" evidence="1">
    <location>
        <begin position="114"/>
        <end position="185"/>
    </location>
</feature>
<accession>A0A8H6LW27</accession>
<feature type="compositionally biased region" description="Low complexity" evidence="1">
    <location>
        <begin position="164"/>
        <end position="185"/>
    </location>
</feature>
<feature type="region of interest" description="Disordered" evidence="1">
    <location>
        <begin position="400"/>
        <end position="449"/>
    </location>
</feature>
<feature type="region of interest" description="Disordered" evidence="1">
    <location>
        <begin position="1"/>
        <end position="96"/>
    </location>
</feature>
<feature type="compositionally biased region" description="Basic residues" evidence="1">
    <location>
        <begin position="150"/>
        <end position="161"/>
    </location>
</feature>
<feature type="compositionally biased region" description="Low complexity" evidence="1">
    <location>
        <begin position="28"/>
        <end position="40"/>
    </location>
</feature>
<dbReference type="Proteomes" id="UP000521943">
    <property type="component" value="Unassembled WGS sequence"/>
</dbReference>
<gene>
    <name evidence="2" type="ORF">DFP72DRAFT_84503</name>
</gene>
<sequence>MHPHPSVLRRRTEPLLPVPPPEAGPGGSLSSLSPRTLSASQLQLPPLRAASFYPPTSFDPTSRVSATSPARKPLRSSPLAGPALSTPPGQRQAINTTSTPNLHTLYARFAHRNTASDDLPPPLAIPPPSPAYHHHHPNASSSTVASQVHATRKKLVKRFQHGRASTTPSIMSSAPPASSRESLSLSLSPPMAIPLTRIKTVEGADRIAHAGFNSAEIPRFTRQGLRSRNVVMPLSPQEYERKRRESAVSATLSPSTGRTRPPPPVLSPDSTCSRRLRSRSCTQVEQDVFLLRFQQAPLQRDEETGEADGSPFAGLDRARRAPSPAQSSSTDSGSDAFPFTPTPSVSSISSAISELHSHYPYPCNSVSLVGRDLKGAPEGELEGQALTPILVSDVLRGRQRYSDDGSSTWSQSDDMTTTTTTTATTWEGSDVSVPGGDVEQRKRKGGGRSLKRLLVRTFSRRRFAGTGSAA</sequence>
<feature type="region of interest" description="Disordered" evidence="1">
    <location>
        <begin position="299"/>
        <end position="346"/>
    </location>
</feature>
<feature type="compositionally biased region" description="Pro residues" evidence="1">
    <location>
        <begin position="119"/>
        <end position="130"/>
    </location>
</feature>
<name>A0A8H6LW27_9AGAR</name>
<dbReference type="OrthoDB" id="3070411at2759"/>
<feature type="region of interest" description="Disordered" evidence="1">
    <location>
        <begin position="235"/>
        <end position="278"/>
    </location>
</feature>
<feature type="compositionally biased region" description="Low complexity" evidence="1">
    <location>
        <begin position="416"/>
        <end position="425"/>
    </location>
</feature>
<dbReference type="AlphaFoldDB" id="A0A8H6LW27"/>
<feature type="compositionally biased region" description="Polar residues" evidence="1">
    <location>
        <begin position="58"/>
        <end position="68"/>
    </location>
</feature>
<dbReference type="EMBL" id="JACGCI010000124">
    <property type="protein sequence ID" value="KAF6744304.1"/>
    <property type="molecule type" value="Genomic_DNA"/>
</dbReference>
<evidence type="ECO:0000313" key="3">
    <source>
        <dbReference type="Proteomes" id="UP000521943"/>
    </source>
</evidence>
<proteinExistence type="predicted"/>